<evidence type="ECO:0000313" key="2">
    <source>
        <dbReference type="Proteomes" id="UP000321685"/>
    </source>
</evidence>
<gene>
    <name evidence="1" type="ORF">PSU4_14100</name>
</gene>
<evidence type="ECO:0000313" key="1">
    <source>
        <dbReference type="EMBL" id="GEL22456.1"/>
    </source>
</evidence>
<dbReference type="AlphaFoldDB" id="A0A511DCC6"/>
<accession>A0A511DCC6</accession>
<name>A0A511DCC6_9PSEU</name>
<dbReference type="Proteomes" id="UP000321685">
    <property type="component" value="Unassembled WGS sequence"/>
</dbReference>
<sequence>MSPLDTALSADVTAAADTVRVAAVAESGRQADLLLAGAGEPGERDHEIAWQVLQFRIHLTVGLDPLPDLVGLRRIGTTWEVIARAAGVTRQSAHERWARPVADVLDRYGTGELPGGLLSTP</sequence>
<dbReference type="RefSeq" id="WP_147103756.1">
    <property type="nucleotide sequence ID" value="NZ_BJVJ01000009.1"/>
</dbReference>
<reference evidence="1 2" key="1">
    <citation type="submission" date="2019-07" db="EMBL/GenBank/DDBJ databases">
        <title>Whole genome shotgun sequence of Pseudonocardia sulfidoxydans NBRC 16205.</title>
        <authorList>
            <person name="Hosoyama A."/>
            <person name="Uohara A."/>
            <person name="Ohji S."/>
            <person name="Ichikawa N."/>
        </authorList>
    </citation>
    <scope>NUCLEOTIDE SEQUENCE [LARGE SCALE GENOMIC DNA]</scope>
    <source>
        <strain evidence="1 2">NBRC 16205</strain>
    </source>
</reference>
<proteinExistence type="predicted"/>
<dbReference type="OrthoDB" id="9812570at2"/>
<protein>
    <submittedName>
        <fullName evidence="1">Uncharacterized protein</fullName>
    </submittedName>
</protein>
<organism evidence="1 2">
    <name type="scientific">Pseudonocardia sulfidoxydans NBRC 16205</name>
    <dbReference type="NCBI Taxonomy" id="1223511"/>
    <lineage>
        <taxon>Bacteria</taxon>
        <taxon>Bacillati</taxon>
        <taxon>Actinomycetota</taxon>
        <taxon>Actinomycetes</taxon>
        <taxon>Pseudonocardiales</taxon>
        <taxon>Pseudonocardiaceae</taxon>
        <taxon>Pseudonocardia</taxon>
    </lineage>
</organism>
<keyword evidence="2" id="KW-1185">Reference proteome</keyword>
<dbReference type="EMBL" id="BJVJ01000009">
    <property type="protein sequence ID" value="GEL22456.1"/>
    <property type="molecule type" value="Genomic_DNA"/>
</dbReference>
<comment type="caution">
    <text evidence="1">The sequence shown here is derived from an EMBL/GenBank/DDBJ whole genome shotgun (WGS) entry which is preliminary data.</text>
</comment>